<evidence type="ECO:0000259" key="1">
    <source>
        <dbReference type="Pfam" id="PF00534"/>
    </source>
</evidence>
<gene>
    <name evidence="2" type="ORF">MOX91_00870</name>
</gene>
<dbReference type="PANTHER" id="PTHR12526:SF627">
    <property type="entry name" value="D-RHAMNOSYLTRANSFERASE WBPZ"/>
    <property type="match status" value="1"/>
</dbReference>
<protein>
    <submittedName>
        <fullName evidence="2">Glycosyltransferase family 4 protein</fullName>
    </submittedName>
</protein>
<evidence type="ECO:0000313" key="2">
    <source>
        <dbReference type="EMBL" id="MDX8414738.1"/>
    </source>
</evidence>
<reference evidence="2 3" key="1">
    <citation type="submission" date="2022-03" db="EMBL/GenBank/DDBJ databases">
        <title>Novel taxa within the pig intestine.</title>
        <authorList>
            <person name="Wylensek D."/>
            <person name="Bishof K."/>
            <person name="Afrizal A."/>
            <person name="Clavel T."/>
        </authorList>
    </citation>
    <scope>NUCLEOTIDE SEQUENCE [LARGE SCALE GENOMIC DNA]</scope>
    <source>
        <strain evidence="2 3">CLA-KB-P66</strain>
    </source>
</reference>
<dbReference type="InterPro" id="IPR001296">
    <property type="entry name" value="Glyco_trans_1"/>
</dbReference>
<sequence>MLKKLAIITTPLYDFNGQKFNIGGVEHYMRTLAHIGFLRGLSVEVFQRGDLEGKKDFGEFKVESVNVSSNQKLFDYACSKAGEDSVVVIATDQMDIKSRAKNVVVIQHGIAFDYPLNSTGLAWHKDVFIKFLRCIKNVMRARFVKNVVCVDYNFFNWFRTLSSFDKDANVWIIPNYSYGAISESELKSKLEGRGGKLRILFARRFVEYRGTVIFKNIAKRLLSEFDNLEFTFAGDGPLKPMLEGEFKNEPRVCITKYNSLESVEFHKNFDIACVPTITSEGTSLSLLEAMSAGCFPIATHVGGMTNIILDSYNGFLCYPKEEAVYDALKKAILMKKPDFDRIATNAWLSATQSFGLSNWSEKWNAVFDKMSGEI</sequence>
<organism evidence="2 3">
    <name type="scientific">Intestinicryptomonas porci</name>
    <dbReference type="NCBI Taxonomy" id="2926320"/>
    <lineage>
        <taxon>Bacteria</taxon>
        <taxon>Pseudomonadati</taxon>
        <taxon>Verrucomicrobiota</taxon>
        <taxon>Opitutia</taxon>
        <taxon>Opitutales</taxon>
        <taxon>Intestinicryptomonaceae</taxon>
        <taxon>Intestinicryptomonas</taxon>
    </lineage>
</organism>
<feature type="domain" description="Glycosyl transferase family 1" evidence="1">
    <location>
        <begin position="185"/>
        <end position="335"/>
    </location>
</feature>
<dbReference type="RefSeq" id="WP_370396187.1">
    <property type="nucleotide sequence ID" value="NZ_JALBUT010000001.1"/>
</dbReference>
<proteinExistence type="predicted"/>
<dbReference type="Gene3D" id="3.40.50.2000">
    <property type="entry name" value="Glycogen Phosphorylase B"/>
    <property type="match status" value="2"/>
</dbReference>
<dbReference type="SUPFAM" id="SSF53756">
    <property type="entry name" value="UDP-Glycosyltransferase/glycogen phosphorylase"/>
    <property type="match status" value="1"/>
</dbReference>
<name>A0ABU4WDV5_9BACT</name>
<accession>A0ABU4WDV5</accession>
<keyword evidence="3" id="KW-1185">Reference proteome</keyword>
<dbReference type="EMBL" id="JALBUT010000001">
    <property type="protein sequence ID" value="MDX8414738.1"/>
    <property type="molecule type" value="Genomic_DNA"/>
</dbReference>
<dbReference type="PANTHER" id="PTHR12526">
    <property type="entry name" value="GLYCOSYLTRANSFERASE"/>
    <property type="match status" value="1"/>
</dbReference>
<dbReference type="Pfam" id="PF00534">
    <property type="entry name" value="Glycos_transf_1"/>
    <property type="match status" value="1"/>
</dbReference>
<dbReference type="Proteomes" id="UP001275932">
    <property type="component" value="Unassembled WGS sequence"/>
</dbReference>
<dbReference type="CDD" id="cd03801">
    <property type="entry name" value="GT4_PimA-like"/>
    <property type="match status" value="1"/>
</dbReference>
<evidence type="ECO:0000313" key="3">
    <source>
        <dbReference type="Proteomes" id="UP001275932"/>
    </source>
</evidence>
<comment type="caution">
    <text evidence="2">The sequence shown here is derived from an EMBL/GenBank/DDBJ whole genome shotgun (WGS) entry which is preliminary data.</text>
</comment>